<dbReference type="PANTHER" id="PTHR44051:SF19">
    <property type="entry name" value="DISULFIDE-BOND OXIDOREDUCTASE YFCG"/>
    <property type="match status" value="1"/>
</dbReference>
<dbReference type="SFLD" id="SFLDS00019">
    <property type="entry name" value="Glutathione_Transferase_(cytos"/>
    <property type="match status" value="1"/>
</dbReference>
<dbReference type="FunFam" id="3.40.30.10:FF:000046">
    <property type="entry name" value="GSH-dependent disulfide bond oxidoreductase"/>
    <property type="match status" value="1"/>
</dbReference>
<accession>A0A379VPV5</accession>
<dbReference type="AlphaFoldDB" id="A0A379VPV5"/>
<name>A0A379VPV5_SALET</name>
<sequence>MIDLYYAPTPNGHKITLFLEEAELAYRLLKVDISKGNQFRPDFLAISPNNKIPAIVDHAPADGGQPLSLFESGEILLYLAEKSGKLLSGELRERHTTLQWLFWQVGGLGPMLGQNHHFNHFAPQAIPYAIERYQVETQRLYNVLNKRLETSRGWAATITVLRISPVGRGLTHISVSESILIPTRRCITGLNAFARVLRQRAHCYKRNCTVTVRKRNAVAYIMYDVEVYTRKKPASGTLIRIKNLTLGKRKSSLLWRSYADSDYRRYGPDRASSHSPAVNTGASGDGRYAQSR</sequence>
<evidence type="ECO:0000259" key="2">
    <source>
        <dbReference type="PROSITE" id="PS50404"/>
    </source>
</evidence>
<dbReference type="InterPro" id="IPR036249">
    <property type="entry name" value="Thioredoxin-like_sf"/>
</dbReference>
<dbReference type="SUPFAM" id="SSF52833">
    <property type="entry name" value="Thioredoxin-like"/>
    <property type="match status" value="1"/>
</dbReference>
<dbReference type="InterPro" id="IPR040079">
    <property type="entry name" value="Glutathione_S-Trfase"/>
</dbReference>
<dbReference type="CDD" id="cd03048">
    <property type="entry name" value="GST_N_Ure2p_like"/>
    <property type="match status" value="1"/>
</dbReference>
<organism evidence="3 4">
    <name type="scientific">Salmonella enterica I</name>
    <dbReference type="NCBI Taxonomy" id="59201"/>
    <lineage>
        <taxon>Bacteria</taxon>
        <taxon>Pseudomonadati</taxon>
        <taxon>Pseudomonadota</taxon>
        <taxon>Gammaproteobacteria</taxon>
        <taxon>Enterobacterales</taxon>
        <taxon>Enterobacteriaceae</taxon>
        <taxon>Salmonella</taxon>
    </lineage>
</organism>
<dbReference type="Proteomes" id="UP000254346">
    <property type="component" value="Unassembled WGS sequence"/>
</dbReference>
<dbReference type="PROSITE" id="PS50404">
    <property type="entry name" value="GST_NTER"/>
    <property type="match status" value="1"/>
</dbReference>
<feature type="compositionally biased region" description="Polar residues" evidence="1">
    <location>
        <begin position="273"/>
        <end position="282"/>
    </location>
</feature>
<dbReference type="Pfam" id="PF02798">
    <property type="entry name" value="GST_N"/>
    <property type="match status" value="1"/>
</dbReference>
<feature type="domain" description="GST N-terminal" evidence="2">
    <location>
        <begin position="1"/>
        <end position="87"/>
    </location>
</feature>
<feature type="region of interest" description="Disordered" evidence="1">
    <location>
        <begin position="266"/>
        <end position="292"/>
    </location>
</feature>
<dbReference type="GO" id="GO:0015036">
    <property type="term" value="F:disulfide oxidoreductase activity"/>
    <property type="evidence" value="ECO:0007669"/>
    <property type="project" value="TreeGrafter"/>
</dbReference>
<reference evidence="3 4" key="1">
    <citation type="submission" date="2018-06" db="EMBL/GenBank/DDBJ databases">
        <authorList>
            <consortium name="Pathogen Informatics"/>
            <person name="Doyle S."/>
        </authorList>
    </citation>
    <scope>NUCLEOTIDE SEQUENCE [LARGE SCALE GENOMIC DNA]</scope>
    <source>
        <strain evidence="3 4">NCTC8256</strain>
    </source>
</reference>
<dbReference type="SFLD" id="SFLDG00358">
    <property type="entry name" value="Main_(cytGST)"/>
    <property type="match status" value="1"/>
</dbReference>
<dbReference type="GO" id="GO:0016740">
    <property type="term" value="F:transferase activity"/>
    <property type="evidence" value="ECO:0007669"/>
    <property type="project" value="UniProtKB-KW"/>
</dbReference>
<dbReference type="Gene3D" id="1.20.1050.10">
    <property type="match status" value="1"/>
</dbReference>
<gene>
    <name evidence="3" type="primary">yfcG_1</name>
    <name evidence="3" type="ORF">NCTC8256_02076</name>
</gene>
<dbReference type="PANTHER" id="PTHR44051">
    <property type="entry name" value="GLUTATHIONE S-TRANSFERASE-RELATED"/>
    <property type="match status" value="1"/>
</dbReference>
<protein>
    <submittedName>
        <fullName evidence="3">Glutathione-S transferase</fullName>
    </submittedName>
</protein>
<dbReference type="SUPFAM" id="SSF47616">
    <property type="entry name" value="GST C-terminal domain-like"/>
    <property type="match status" value="1"/>
</dbReference>
<dbReference type="EMBL" id="UGXR01000001">
    <property type="protein sequence ID" value="SUH08154.1"/>
    <property type="molecule type" value="Genomic_DNA"/>
</dbReference>
<dbReference type="InterPro" id="IPR036282">
    <property type="entry name" value="Glutathione-S-Trfase_C_sf"/>
</dbReference>
<dbReference type="Gene3D" id="3.40.30.10">
    <property type="entry name" value="Glutaredoxin"/>
    <property type="match status" value="1"/>
</dbReference>
<dbReference type="SFLD" id="SFLDG01151">
    <property type="entry name" value="Main.2:_Nu-like"/>
    <property type="match status" value="1"/>
</dbReference>
<proteinExistence type="predicted"/>
<dbReference type="InterPro" id="IPR004045">
    <property type="entry name" value="Glutathione_S-Trfase_N"/>
</dbReference>
<evidence type="ECO:0000256" key="1">
    <source>
        <dbReference type="SAM" id="MobiDB-lite"/>
    </source>
</evidence>
<evidence type="ECO:0000313" key="4">
    <source>
        <dbReference type="Proteomes" id="UP000254346"/>
    </source>
</evidence>
<keyword evidence="3" id="KW-0808">Transferase</keyword>
<evidence type="ECO:0000313" key="3">
    <source>
        <dbReference type="EMBL" id="SUH08154.1"/>
    </source>
</evidence>